<dbReference type="InterPro" id="IPR002227">
    <property type="entry name" value="Tyrosinase_Cu-bd"/>
</dbReference>
<dbReference type="PANTHER" id="PTHR11474:SF125">
    <property type="entry name" value="N-ACETYL-6-HYDROXYTRYPTOPHAN OXIDASE IVOB-RELATED"/>
    <property type="match status" value="1"/>
</dbReference>
<dbReference type="AlphaFoldDB" id="A0A2V1DNM0"/>
<evidence type="ECO:0000256" key="1">
    <source>
        <dbReference type="ARBA" id="ARBA00022723"/>
    </source>
</evidence>
<evidence type="ECO:0000259" key="5">
    <source>
        <dbReference type="PROSITE" id="PS00497"/>
    </source>
</evidence>
<name>A0A2V1DNM0_9PLEO</name>
<evidence type="ECO:0000256" key="4">
    <source>
        <dbReference type="SAM" id="SignalP"/>
    </source>
</evidence>
<dbReference type="EMBL" id="KZ805405">
    <property type="protein sequence ID" value="PVH98849.1"/>
    <property type="molecule type" value="Genomic_DNA"/>
</dbReference>
<gene>
    <name evidence="7" type="ORF">DM02DRAFT_656989</name>
</gene>
<feature type="domain" description="Tyrosinase copper-binding" evidence="5">
    <location>
        <begin position="140"/>
        <end position="157"/>
    </location>
</feature>
<keyword evidence="4" id="KW-0732">Signal</keyword>
<sequence length="422" mass="45469">MKISTFAATVALLSSSVRASPAPPPPPPPQPEEQTPLESDALADQGLRNLRLFLDAQRVQTACADPPGPPEQDAQQCTLENAAVRREWSALSEKEKKEYIAAVQCLSSKPSQTPSELAPGAKTRYDDFVATHINQTLSIHGTGNFLTWHRYFTWAYEQALRNECGYTGYQPYYNWPKWADDPAQSPLFDGSDTSISGDGAFVAGRNATCIPSPAACNIILPPGNGGGCIKSGPFKDFTVNLGPVAPTASNISSNPLPNGLGYNPRCLRRDISVNASSTWTPDPSVVDLLQQSSTISDFAKTLQGDFPAGFLGVHTGGHFTIGADPGGDLFASPGDPAFYFHHAAIDRAYWTWQNLDVENRMYVVGGSLTVNNMPPSRNTSLEDVISLGFVGVPDVTIRNKVKKWISPSCFVYIAEITAEAAT</sequence>
<dbReference type="OrthoDB" id="6132182at2759"/>
<feature type="chain" id="PRO_5016177878" evidence="4">
    <location>
        <begin position="20"/>
        <end position="422"/>
    </location>
</feature>
<dbReference type="InterPro" id="IPR050316">
    <property type="entry name" value="Tyrosinase/Hemocyanin"/>
</dbReference>
<dbReference type="SUPFAM" id="SSF48056">
    <property type="entry name" value="Di-copper centre-containing domain"/>
    <property type="match status" value="1"/>
</dbReference>
<dbReference type="STRING" id="97972.A0A2V1DNM0"/>
<reference evidence="7 8" key="1">
    <citation type="journal article" date="2018" name="Sci. Rep.">
        <title>Comparative genomics provides insights into the lifestyle and reveals functional heterogeneity of dark septate endophytic fungi.</title>
        <authorList>
            <person name="Knapp D.G."/>
            <person name="Nemeth J.B."/>
            <person name="Barry K."/>
            <person name="Hainaut M."/>
            <person name="Henrissat B."/>
            <person name="Johnson J."/>
            <person name="Kuo A."/>
            <person name="Lim J.H.P."/>
            <person name="Lipzen A."/>
            <person name="Nolan M."/>
            <person name="Ohm R.A."/>
            <person name="Tamas L."/>
            <person name="Grigoriev I.V."/>
            <person name="Spatafora J.W."/>
            <person name="Nagy L.G."/>
            <person name="Kovacs G.M."/>
        </authorList>
    </citation>
    <scope>NUCLEOTIDE SEQUENCE [LARGE SCALE GENOMIC DNA]</scope>
    <source>
        <strain evidence="7 8">DSE2036</strain>
    </source>
</reference>
<feature type="domain" description="Tyrosinase copper-binding" evidence="6">
    <location>
        <begin position="335"/>
        <end position="346"/>
    </location>
</feature>
<evidence type="ECO:0000259" key="6">
    <source>
        <dbReference type="PROSITE" id="PS00498"/>
    </source>
</evidence>
<proteinExistence type="predicted"/>
<keyword evidence="2" id="KW-0560">Oxidoreductase</keyword>
<evidence type="ECO:0000313" key="7">
    <source>
        <dbReference type="EMBL" id="PVH98849.1"/>
    </source>
</evidence>
<dbReference type="GO" id="GO:0016491">
    <property type="term" value="F:oxidoreductase activity"/>
    <property type="evidence" value="ECO:0007669"/>
    <property type="project" value="UniProtKB-KW"/>
</dbReference>
<feature type="region of interest" description="Disordered" evidence="3">
    <location>
        <begin position="16"/>
        <end position="40"/>
    </location>
</feature>
<dbReference type="Gene3D" id="1.10.1280.10">
    <property type="entry name" value="Di-copper center containing domain from catechol oxidase"/>
    <property type="match status" value="1"/>
</dbReference>
<evidence type="ECO:0000256" key="2">
    <source>
        <dbReference type="ARBA" id="ARBA00023002"/>
    </source>
</evidence>
<dbReference type="GO" id="GO:0046872">
    <property type="term" value="F:metal ion binding"/>
    <property type="evidence" value="ECO:0007669"/>
    <property type="project" value="UniProtKB-KW"/>
</dbReference>
<protein>
    <submittedName>
        <fullName evidence="7">Di-copper centre-containing protein</fullName>
    </submittedName>
</protein>
<dbReference type="PROSITE" id="PS00497">
    <property type="entry name" value="TYROSINASE_1"/>
    <property type="match status" value="1"/>
</dbReference>
<accession>A0A2V1DNM0</accession>
<dbReference type="Pfam" id="PF00264">
    <property type="entry name" value="Tyrosinase"/>
    <property type="match status" value="1"/>
</dbReference>
<keyword evidence="8" id="KW-1185">Reference proteome</keyword>
<dbReference type="Proteomes" id="UP000244855">
    <property type="component" value="Unassembled WGS sequence"/>
</dbReference>
<feature type="compositionally biased region" description="Pro residues" evidence="3">
    <location>
        <begin position="21"/>
        <end position="31"/>
    </location>
</feature>
<evidence type="ECO:0000313" key="8">
    <source>
        <dbReference type="Proteomes" id="UP000244855"/>
    </source>
</evidence>
<evidence type="ECO:0000256" key="3">
    <source>
        <dbReference type="SAM" id="MobiDB-lite"/>
    </source>
</evidence>
<keyword evidence="1" id="KW-0479">Metal-binding</keyword>
<organism evidence="7 8">
    <name type="scientific">Periconia macrospinosa</name>
    <dbReference type="NCBI Taxonomy" id="97972"/>
    <lineage>
        <taxon>Eukaryota</taxon>
        <taxon>Fungi</taxon>
        <taxon>Dikarya</taxon>
        <taxon>Ascomycota</taxon>
        <taxon>Pezizomycotina</taxon>
        <taxon>Dothideomycetes</taxon>
        <taxon>Pleosporomycetidae</taxon>
        <taxon>Pleosporales</taxon>
        <taxon>Massarineae</taxon>
        <taxon>Periconiaceae</taxon>
        <taxon>Periconia</taxon>
    </lineage>
</organism>
<dbReference type="PROSITE" id="PS00498">
    <property type="entry name" value="TYROSINASE_2"/>
    <property type="match status" value="1"/>
</dbReference>
<dbReference type="PRINTS" id="PR00092">
    <property type="entry name" value="TYROSINASE"/>
</dbReference>
<dbReference type="PANTHER" id="PTHR11474">
    <property type="entry name" value="TYROSINASE FAMILY MEMBER"/>
    <property type="match status" value="1"/>
</dbReference>
<feature type="signal peptide" evidence="4">
    <location>
        <begin position="1"/>
        <end position="19"/>
    </location>
</feature>
<dbReference type="InterPro" id="IPR008922">
    <property type="entry name" value="Di-copper_centre_dom_sf"/>
</dbReference>